<proteinExistence type="predicted"/>
<dbReference type="OrthoDB" id="112397at2157"/>
<evidence type="ECO:0000313" key="3">
    <source>
        <dbReference type="Proteomes" id="UP000010824"/>
    </source>
</evidence>
<dbReference type="HOGENOM" id="CLU_1048111_0_0_2"/>
<reference evidence="3" key="1">
    <citation type="submission" date="2011-12" db="EMBL/GenBank/DDBJ databases">
        <title>Complete sequence of Methanoregula formicicum SMSP.</title>
        <authorList>
            <person name="Lucas S."/>
            <person name="Han J."/>
            <person name="Lapidus A."/>
            <person name="Cheng J.-F."/>
            <person name="Goodwin L."/>
            <person name="Pitluck S."/>
            <person name="Peters L."/>
            <person name="Ovchinnikova G."/>
            <person name="Teshima H."/>
            <person name="Detter J.C."/>
            <person name="Han C."/>
            <person name="Tapia R."/>
            <person name="Land M."/>
            <person name="Hauser L."/>
            <person name="Kyrpides N."/>
            <person name="Ivanova N."/>
            <person name="Pagani I."/>
            <person name="Imachi H."/>
            <person name="Tamaki H."/>
            <person name="Sekiguchi Y."/>
            <person name="Kamagata Y."/>
            <person name="Cadillo-Quiroz H."/>
            <person name="Zinder S."/>
            <person name="Liu W.-T."/>
            <person name="Woyke T."/>
        </authorList>
    </citation>
    <scope>NUCLEOTIDE SEQUENCE [LARGE SCALE GENOMIC DNA]</scope>
    <source>
        <strain evidence="3">DSM 22288 / NBRC 105244 / SMSP</strain>
    </source>
</reference>
<evidence type="ECO:0000256" key="1">
    <source>
        <dbReference type="SAM" id="Coils"/>
    </source>
</evidence>
<name>L0HEF4_METFS</name>
<evidence type="ECO:0000313" key="2">
    <source>
        <dbReference type="EMBL" id="AGB01484.1"/>
    </source>
</evidence>
<organism evidence="2 3">
    <name type="scientific">Methanoregula formicica (strain DSM 22288 / NBRC 105244 / SMSP)</name>
    <dbReference type="NCBI Taxonomy" id="593750"/>
    <lineage>
        <taxon>Archaea</taxon>
        <taxon>Methanobacteriati</taxon>
        <taxon>Methanobacteriota</taxon>
        <taxon>Stenosarchaea group</taxon>
        <taxon>Methanomicrobia</taxon>
        <taxon>Methanomicrobiales</taxon>
        <taxon>Methanoregulaceae</taxon>
        <taxon>Methanoregula</taxon>
    </lineage>
</organism>
<protein>
    <submittedName>
        <fullName evidence="2">Uncharacterized protein</fullName>
    </submittedName>
</protein>
<dbReference type="eggNOG" id="arCOG11437">
    <property type="taxonomic scope" value="Archaea"/>
</dbReference>
<feature type="coiled-coil region" evidence="1">
    <location>
        <begin position="201"/>
        <end position="244"/>
    </location>
</feature>
<dbReference type="GeneID" id="25397776"/>
<dbReference type="AlphaFoldDB" id="L0HEF4"/>
<dbReference type="STRING" id="593750.Metfor_0411"/>
<gene>
    <name evidence="2" type="ordered locus">Metfor_0411</name>
</gene>
<dbReference type="KEGG" id="mfo:Metfor_0411"/>
<dbReference type="Proteomes" id="UP000010824">
    <property type="component" value="Chromosome"/>
</dbReference>
<keyword evidence="1" id="KW-0175">Coiled coil</keyword>
<dbReference type="RefSeq" id="WP_015284448.1">
    <property type="nucleotide sequence ID" value="NC_019943.1"/>
</dbReference>
<sequence length="265" mass="28941" precursor="true">MKRITLFLIICLCLSAMALPAGAANEGAGKNAGDAGPGQGAAIGRIAGEINDTVMQVRETLQEQIRLRDQTGNQSGVPVLNRTQDREQIHVMVITNGTPGRNTAQVREKIRSDRNALNATLRNATPVRAGWSTTTNEVRLAVHTLLAMENITGGIGSQVSAVAREFNNSASQSWQLEERIRNRDAVSRFFFGGDQTSAAELANLSVQNQNRIRQIEQLMANESLDEETRAMLQEQLAIMELENTRLGQVSSAEQQSRGIFGWLGK</sequence>
<keyword evidence="3" id="KW-1185">Reference proteome</keyword>
<reference evidence="2 3" key="2">
    <citation type="journal article" date="2014" name="Genome Announc.">
        <title>Complete Genome Sequence of Methanoregula formicica SMSPT, a Mesophilic Hydrogenotrophic Methanogen Isolated from a Methanogenic Upflow Anaerobic Sludge Blanket Reactor.</title>
        <authorList>
            <person name="Yamamoto K."/>
            <person name="Tamaki H."/>
            <person name="Cadillo-Quiroz H."/>
            <person name="Imachi H."/>
            <person name="Kyrpides N."/>
            <person name="Woyke T."/>
            <person name="Goodwin L."/>
            <person name="Zinder S.H."/>
            <person name="Kamagata Y."/>
            <person name="Liu W.T."/>
        </authorList>
    </citation>
    <scope>NUCLEOTIDE SEQUENCE [LARGE SCALE GENOMIC DNA]</scope>
    <source>
        <strain evidence="3">DSM 22288 / NBRC 105244 / SMSP</strain>
    </source>
</reference>
<dbReference type="EMBL" id="CP003167">
    <property type="protein sequence ID" value="AGB01484.1"/>
    <property type="molecule type" value="Genomic_DNA"/>
</dbReference>
<accession>L0HEF4</accession>
<dbReference type="InParanoid" id="L0HEF4"/>